<dbReference type="EMBL" id="NNAY01000566">
    <property type="protein sequence ID" value="OXU27634.1"/>
    <property type="molecule type" value="Genomic_DNA"/>
</dbReference>
<evidence type="ECO:0000313" key="2">
    <source>
        <dbReference type="Proteomes" id="UP000215335"/>
    </source>
</evidence>
<reference evidence="1 2" key="1">
    <citation type="journal article" date="2017" name="Curr. Biol.">
        <title>The Evolution of Venom by Co-option of Single-Copy Genes.</title>
        <authorList>
            <person name="Martinson E.O."/>
            <person name="Mrinalini"/>
            <person name="Kelkar Y.D."/>
            <person name="Chang C.H."/>
            <person name="Werren J.H."/>
        </authorList>
    </citation>
    <scope>NUCLEOTIDE SEQUENCE [LARGE SCALE GENOMIC DNA]</scope>
    <source>
        <strain evidence="1 2">Alberta</strain>
        <tissue evidence="1">Whole body</tissue>
    </source>
</reference>
<accession>A0A232F9V4</accession>
<sequence>VVQIGRVLRLRIEKQPLRKRLTAITEIISRGQPIETGVGVMSPLC</sequence>
<name>A0A232F9V4_9HYME</name>
<organism evidence="1 2">
    <name type="scientific">Trichomalopsis sarcophagae</name>
    <dbReference type="NCBI Taxonomy" id="543379"/>
    <lineage>
        <taxon>Eukaryota</taxon>
        <taxon>Metazoa</taxon>
        <taxon>Ecdysozoa</taxon>
        <taxon>Arthropoda</taxon>
        <taxon>Hexapoda</taxon>
        <taxon>Insecta</taxon>
        <taxon>Pterygota</taxon>
        <taxon>Neoptera</taxon>
        <taxon>Endopterygota</taxon>
        <taxon>Hymenoptera</taxon>
        <taxon>Apocrita</taxon>
        <taxon>Proctotrupomorpha</taxon>
        <taxon>Chalcidoidea</taxon>
        <taxon>Pteromalidae</taxon>
        <taxon>Pteromalinae</taxon>
        <taxon>Trichomalopsis</taxon>
    </lineage>
</organism>
<evidence type="ECO:0000313" key="1">
    <source>
        <dbReference type="EMBL" id="OXU27634.1"/>
    </source>
</evidence>
<dbReference type="Proteomes" id="UP000215335">
    <property type="component" value="Unassembled WGS sequence"/>
</dbReference>
<comment type="caution">
    <text evidence="1">The sequence shown here is derived from an EMBL/GenBank/DDBJ whole genome shotgun (WGS) entry which is preliminary data.</text>
</comment>
<proteinExistence type="predicted"/>
<keyword evidence="2" id="KW-1185">Reference proteome</keyword>
<dbReference type="AlphaFoldDB" id="A0A232F9V4"/>
<protein>
    <submittedName>
        <fullName evidence="1">Uncharacterized protein</fullName>
    </submittedName>
</protein>
<gene>
    <name evidence="1" type="ORF">TSAR_004163</name>
</gene>
<feature type="non-terminal residue" evidence="1">
    <location>
        <position position="1"/>
    </location>
</feature>